<protein>
    <submittedName>
        <fullName evidence="5">Uncharacterized protein</fullName>
    </submittedName>
</protein>
<feature type="region of interest" description="Disordered" evidence="2">
    <location>
        <begin position="1091"/>
        <end position="1124"/>
    </location>
</feature>
<accession>A0AAD8T685</accession>
<feature type="region of interest" description="Disordered" evidence="2">
    <location>
        <begin position="418"/>
        <end position="465"/>
    </location>
</feature>
<feature type="compositionally biased region" description="Basic residues" evidence="2">
    <location>
        <begin position="1097"/>
        <end position="1110"/>
    </location>
</feature>
<dbReference type="PANTHER" id="PTHR11439">
    <property type="entry name" value="GAG-POL-RELATED RETROTRANSPOSON"/>
    <property type="match status" value="1"/>
</dbReference>
<evidence type="ECO:0000313" key="6">
    <source>
        <dbReference type="Proteomes" id="UP001231189"/>
    </source>
</evidence>
<dbReference type="GO" id="GO:0008270">
    <property type="term" value="F:zinc ion binding"/>
    <property type="evidence" value="ECO:0007669"/>
    <property type="project" value="UniProtKB-KW"/>
</dbReference>
<dbReference type="GO" id="GO:0003676">
    <property type="term" value="F:nucleic acid binding"/>
    <property type="evidence" value="ECO:0007669"/>
    <property type="project" value="InterPro"/>
</dbReference>
<feature type="compositionally biased region" description="Basic residues" evidence="2">
    <location>
        <begin position="245"/>
        <end position="258"/>
    </location>
</feature>
<feature type="compositionally biased region" description="Basic and acidic residues" evidence="2">
    <location>
        <begin position="1410"/>
        <end position="1432"/>
    </location>
</feature>
<dbReference type="PROSITE" id="PS50158">
    <property type="entry name" value="ZF_CCHC"/>
    <property type="match status" value="2"/>
</dbReference>
<dbReference type="Gene3D" id="4.10.60.10">
    <property type="entry name" value="Zinc finger, CCHC-type"/>
    <property type="match status" value="2"/>
</dbReference>
<feature type="domain" description="CCHC-type" evidence="3">
    <location>
        <begin position="1129"/>
        <end position="1144"/>
    </location>
</feature>
<dbReference type="Pfam" id="PF25597">
    <property type="entry name" value="SH3_retrovirus"/>
    <property type="match status" value="2"/>
</dbReference>
<sequence length="2014" mass="227887">MRSTTIWGFHRIIGSSYSRLGLALTHGNHMASPINFNQFLEKEKLKSNGSNFTDWFRHVRIFLNGGNLQYVLDAPLGDPPAETETDEVKNVYATRKTRYSQVQCAILCSLEADLQKRFEHHDPHELINELKTIFETHAAVECYEASKHFFSCMMEEGSSVSEHMLAMTGHAKKLSDLGIVIPNRLGINRVLQSLPPSYKNFVMNYNMQNMNKELPELFAMLKSAEIEIKKEHQVLMVNKTTSFKKQGKSKGKNKKSGKKAATPPVKPKTGPKPDAECYYCKEKGHWKRNCSKYLADLKSGLVKKKKEETAAFTLNRAPSKSVETTPYELWFNKKPKLSFLKVWGCEAYVKKLQPDKLEPKAEKCVFIGYPKETIGYTFYHRSEGKIFVAKNGTFLEKEFLTKEVTGRKVELDEIEESLLVDQSSANPEDVPVPPTPATEEANDNDHETSNEIATEPRRSTRERATPDWYDPCLNVMIVDNNDEDPATYEEAMMSPDSNKWQEAMKSEMGSMYDNKVWTLVDLPDSRKAVENKWIFKRKTDADGNITVYKARLVAKGFRQIQGVDYDETFSPVAKLKSVRILLAIAAFFDYEIWQMDVKTAFLNGDIEEELYMVQPKGFVDPKNADKVCKLQRSIYGLKQASRSWNRRFDKVIKDFGFIQCHGEACIYKKVSGSSVAFLILYVDDILLIGNDIELLSSVKGYLNNSFSMKDLGEASYILGIKIYRDRSRRLIGLSQSTYLDKILKKFRMDESKKGFLPMLPGKVLSKTQGPATAEERERMSQIPYASAVGSIMYAMLCTRPDIAHAVSLTSRYQSDPGMEHWTAVKNILKYLKRTKDMFLCYGGDQELVVTSYTDASWNTDPDDSKSQSGYVFILNGAAVSWASSKQCTVAKSSTESEYIAASEASSEAVWMKRFIVELGVVPSALDPLVIYCDNMGAIANAHEPRSHKRLKHIKLRYHSIREYIEDGEVKICKVHTDLNVADPLTKALPRAKHDQHQNAMGVSCMMEEGSSVSEHMLAMTGHAKKLSDLGIVIPNRLGINRVLQSLPPSYKNFVMNYNMQNMNKELPELFAMLKSAEIEIKKEHQVLMVNKTTSFKKQGKSKGKNKKSGKKAATPPVKPKTGPKPDAECYYCKEKGHWKRNCSKYLADLKSGLVKKKKEVTMRVGNGSKVDVIAVGTLPLHLPSGLVLSLNNCYFVPALSMNIISGSCLMQDDDLSRYGYIYLMKHKSETFEKFKEFQSEVENQRNKKIKFLRSDRGGEYLSYEFGMHLKKCGILSQLTPPGTPQRNGVSEHRNRTLLDMKPKLSFLKVWGCEAYVKKLQPDKLEPKAEKCVFIGYPKETIGYTFYHRSEGKIFVAKNGTFLEKEFLTKEVTGRKVELDEIEESLLVDQSSAVPEDVPVPPTPATEEANDNDHETSNEIATEPRRSTRERATPDWYDPCLNVMIVDNNDEDPATYEEAMMSPDSNKWQEAMKSEMGSMYDNKVWTLVDLPDSRKAVENKWIFKRKTDADGNITVYKARLVAKGFRQIQGVDYDETFSPVAKLKSVRILLAIAAFFDYEIWQMDVKTAFLNGDIEEELYMVQPKGFVDPKNADKVCKLQRSIYGLKQASRSWNRRFDKVIKDFGFIQCHGEACIYKKVSGSSVAFLILYVDDILLIGNDIELLSSVKGYLNNSFSMKDLGEASYILGIKIYRDRSRRLIGLSQSTYLDKILKKFRMDESKKGFLPMLPGKVLSKTQGPATAEERERMSQIPYASAVGSIMYAMLCTRPDIAHAVSLTSRYQSDPGMEHWTAVKNILKYLKRTKDMFLCYGGDQELVVTSYTDASWNTDPDDSKSQSGYVFILNGAAVSWASSKQCTVAKSSTESEYIAASEASSEAVWMKRFIVELGVVPSALDPLVIYCDNMGAIANAHEPRSHKRLKHIKLRYHSIREYIEDGEVKICKVHTDLNVADPLTKALPRAKHDQHQNAMGVLEKSGRNHQGRWSPHGTPPPWPANPSGGESQVDSPLGGRPPPHME</sequence>
<name>A0AAD8T685_LOLMU</name>
<proteinExistence type="predicted"/>
<keyword evidence="1" id="KW-0479">Metal-binding</keyword>
<gene>
    <name evidence="5" type="ORF">QYE76_058837</name>
</gene>
<dbReference type="PANTHER" id="PTHR11439:SF467">
    <property type="entry name" value="INTEGRASE CATALYTIC DOMAIN-CONTAINING PROTEIN"/>
    <property type="match status" value="1"/>
</dbReference>
<dbReference type="CDD" id="cd09272">
    <property type="entry name" value="RNase_HI_RT_Ty1"/>
    <property type="match status" value="2"/>
</dbReference>
<evidence type="ECO:0000256" key="2">
    <source>
        <dbReference type="SAM" id="MobiDB-lite"/>
    </source>
</evidence>
<feature type="domain" description="Integrase catalytic" evidence="4">
    <location>
        <begin position="1175"/>
        <end position="1297"/>
    </location>
</feature>
<keyword evidence="1" id="KW-0862">Zinc</keyword>
<dbReference type="EMBL" id="JAUUTY010000003">
    <property type="protein sequence ID" value="KAK1670678.1"/>
    <property type="molecule type" value="Genomic_DNA"/>
</dbReference>
<evidence type="ECO:0000259" key="3">
    <source>
        <dbReference type="PROSITE" id="PS50158"/>
    </source>
</evidence>
<dbReference type="SUPFAM" id="SSF57756">
    <property type="entry name" value="Retrovirus zinc finger-like domains"/>
    <property type="match status" value="2"/>
</dbReference>
<dbReference type="PROSITE" id="PS50994">
    <property type="entry name" value="INTEGRASE"/>
    <property type="match status" value="1"/>
</dbReference>
<dbReference type="Proteomes" id="UP001231189">
    <property type="component" value="Unassembled WGS sequence"/>
</dbReference>
<organism evidence="5 6">
    <name type="scientific">Lolium multiflorum</name>
    <name type="common">Italian ryegrass</name>
    <name type="synonym">Lolium perenne subsp. multiflorum</name>
    <dbReference type="NCBI Taxonomy" id="4521"/>
    <lineage>
        <taxon>Eukaryota</taxon>
        <taxon>Viridiplantae</taxon>
        <taxon>Streptophyta</taxon>
        <taxon>Embryophyta</taxon>
        <taxon>Tracheophyta</taxon>
        <taxon>Spermatophyta</taxon>
        <taxon>Magnoliopsida</taxon>
        <taxon>Liliopsida</taxon>
        <taxon>Poales</taxon>
        <taxon>Poaceae</taxon>
        <taxon>BOP clade</taxon>
        <taxon>Pooideae</taxon>
        <taxon>Poodae</taxon>
        <taxon>Poeae</taxon>
        <taxon>Poeae Chloroplast Group 2 (Poeae type)</taxon>
        <taxon>Loliodinae</taxon>
        <taxon>Loliinae</taxon>
        <taxon>Lolium</taxon>
    </lineage>
</organism>
<evidence type="ECO:0000256" key="1">
    <source>
        <dbReference type="PROSITE-ProRule" id="PRU00047"/>
    </source>
</evidence>
<dbReference type="Pfam" id="PF00098">
    <property type="entry name" value="zf-CCHC"/>
    <property type="match status" value="2"/>
</dbReference>
<dbReference type="Pfam" id="PF07727">
    <property type="entry name" value="RVT_2"/>
    <property type="match status" value="2"/>
</dbReference>
<dbReference type="InterPro" id="IPR043502">
    <property type="entry name" value="DNA/RNA_pol_sf"/>
</dbReference>
<dbReference type="Pfam" id="PF14223">
    <property type="entry name" value="Retrotran_gag_2"/>
    <property type="match status" value="2"/>
</dbReference>
<keyword evidence="1" id="KW-0863">Zinc-finger</keyword>
<feature type="domain" description="CCHC-type" evidence="3">
    <location>
        <begin position="277"/>
        <end position="292"/>
    </location>
</feature>
<evidence type="ECO:0000313" key="5">
    <source>
        <dbReference type="EMBL" id="KAK1670678.1"/>
    </source>
</evidence>
<feature type="compositionally biased region" description="Basic and acidic residues" evidence="2">
    <location>
        <begin position="443"/>
        <end position="465"/>
    </location>
</feature>
<feature type="region of interest" description="Disordered" evidence="2">
    <location>
        <begin position="1974"/>
        <end position="2014"/>
    </location>
</feature>
<dbReference type="InterPro" id="IPR012337">
    <property type="entry name" value="RNaseH-like_sf"/>
</dbReference>
<feature type="region of interest" description="Disordered" evidence="2">
    <location>
        <begin position="1389"/>
        <end position="1432"/>
    </location>
</feature>
<feature type="non-terminal residue" evidence="5">
    <location>
        <position position="1"/>
    </location>
</feature>
<dbReference type="InterPro" id="IPR036875">
    <property type="entry name" value="Znf_CCHC_sf"/>
</dbReference>
<dbReference type="InterPro" id="IPR013103">
    <property type="entry name" value="RVT_2"/>
</dbReference>
<reference evidence="5" key="1">
    <citation type="submission" date="2023-07" db="EMBL/GenBank/DDBJ databases">
        <title>A chromosome-level genome assembly of Lolium multiflorum.</title>
        <authorList>
            <person name="Chen Y."/>
            <person name="Copetti D."/>
            <person name="Kolliker R."/>
            <person name="Studer B."/>
        </authorList>
    </citation>
    <scope>NUCLEOTIDE SEQUENCE</scope>
    <source>
        <strain evidence="5">02402/16</strain>
        <tissue evidence="5">Leaf</tissue>
    </source>
</reference>
<feature type="region of interest" description="Disordered" evidence="2">
    <location>
        <begin position="239"/>
        <end position="272"/>
    </location>
</feature>
<dbReference type="SUPFAM" id="SSF53098">
    <property type="entry name" value="Ribonuclease H-like"/>
    <property type="match status" value="1"/>
</dbReference>
<keyword evidence="6" id="KW-1185">Reference proteome</keyword>
<dbReference type="Gene3D" id="3.30.420.10">
    <property type="entry name" value="Ribonuclease H-like superfamily/Ribonuclease H"/>
    <property type="match status" value="1"/>
</dbReference>
<dbReference type="InterPro" id="IPR036397">
    <property type="entry name" value="RNaseH_sf"/>
</dbReference>
<dbReference type="SUPFAM" id="SSF56672">
    <property type="entry name" value="DNA/RNA polymerases"/>
    <property type="match status" value="2"/>
</dbReference>
<dbReference type="InterPro" id="IPR057670">
    <property type="entry name" value="SH3_retrovirus"/>
</dbReference>
<evidence type="ECO:0000259" key="4">
    <source>
        <dbReference type="PROSITE" id="PS50994"/>
    </source>
</evidence>
<dbReference type="InterPro" id="IPR001878">
    <property type="entry name" value="Znf_CCHC"/>
</dbReference>
<dbReference type="GO" id="GO:0015074">
    <property type="term" value="P:DNA integration"/>
    <property type="evidence" value="ECO:0007669"/>
    <property type="project" value="InterPro"/>
</dbReference>
<comment type="caution">
    <text evidence="5">The sequence shown here is derived from an EMBL/GenBank/DDBJ whole genome shotgun (WGS) entry which is preliminary data.</text>
</comment>
<dbReference type="SMART" id="SM00343">
    <property type="entry name" value="ZnF_C2HC"/>
    <property type="match status" value="2"/>
</dbReference>
<dbReference type="InterPro" id="IPR001584">
    <property type="entry name" value="Integrase_cat-core"/>
</dbReference>